<name>A0A0D0CJZ8_9AGAM</name>
<dbReference type="OrthoDB" id="2649667at2759"/>
<dbReference type="HOGENOM" id="CLU_018552_1_1_1"/>
<dbReference type="InParanoid" id="A0A0D0CJZ8"/>
<comment type="cofactor">
    <cofactor evidence="1">
        <name>a divalent metal cation</name>
        <dbReference type="ChEBI" id="CHEBI:60240"/>
    </cofactor>
</comment>
<organism evidence="4 5">
    <name type="scientific">Paxillus rubicundulus Ve08.2h10</name>
    <dbReference type="NCBI Taxonomy" id="930991"/>
    <lineage>
        <taxon>Eukaryota</taxon>
        <taxon>Fungi</taxon>
        <taxon>Dikarya</taxon>
        <taxon>Basidiomycota</taxon>
        <taxon>Agaricomycotina</taxon>
        <taxon>Agaricomycetes</taxon>
        <taxon>Agaricomycetidae</taxon>
        <taxon>Boletales</taxon>
        <taxon>Paxilineae</taxon>
        <taxon>Paxillaceae</taxon>
        <taxon>Paxillus</taxon>
    </lineage>
</organism>
<evidence type="ECO:0000259" key="3">
    <source>
        <dbReference type="Pfam" id="PF13359"/>
    </source>
</evidence>
<keyword evidence="2" id="KW-0479">Metal-binding</keyword>
<gene>
    <name evidence="4" type="ORF">PAXRUDRAFT_172693</name>
</gene>
<reference evidence="4 5" key="1">
    <citation type="submission" date="2014-04" db="EMBL/GenBank/DDBJ databases">
        <authorList>
            <consortium name="DOE Joint Genome Institute"/>
            <person name="Kuo A."/>
            <person name="Kohler A."/>
            <person name="Jargeat P."/>
            <person name="Nagy L.G."/>
            <person name="Floudas D."/>
            <person name="Copeland A."/>
            <person name="Barry K.W."/>
            <person name="Cichocki N."/>
            <person name="Veneault-Fourrey C."/>
            <person name="LaButti K."/>
            <person name="Lindquist E.A."/>
            <person name="Lipzen A."/>
            <person name="Lundell T."/>
            <person name="Morin E."/>
            <person name="Murat C."/>
            <person name="Sun H."/>
            <person name="Tunlid A."/>
            <person name="Henrissat B."/>
            <person name="Grigoriev I.V."/>
            <person name="Hibbett D.S."/>
            <person name="Martin F."/>
            <person name="Nordberg H.P."/>
            <person name="Cantor M.N."/>
            <person name="Hua S.X."/>
        </authorList>
    </citation>
    <scope>NUCLEOTIDE SEQUENCE [LARGE SCALE GENOMIC DNA]</scope>
    <source>
        <strain evidence="4 5">Ve08.2h10</strain>
    </source>
</reference>
<accession>A0A0D0CJZ8</accession>
<evidence type="ECO:0000313" key="5">
    <source>
        <dbReference type="Proteomes" id="UP000054538"/>
    </source>
</evidence>
<dbReference type="AlphaFoldDB" id="A0A0D0CJZ8"/>
<evidence type="ECO:0000256" key="1">
    <source>
        <dbReference type="ARBA" id="ARBA00001968"/>
    </source>
</evidence>
<dbReference type="Pfam" id="PF13359">
    <property type="entry name" value="DDE_Tnp_4"/>
    <property type="match status" value="1"/>
</dbReference>
<dbReference type="InterPro" id="IPR027806">
    <property type="entry name" value="HARBI1_dom"/>
</dbReference>
<proteinExistence type="predicted"/>
<dbReference type="Proteomes" id="UP000054538">
    <property type="component" value="Unassembled WGS sequence"/>
</dbReference>
<evidence type="ECO:0000256" key="2">
    <source>
        <dbReference type="ARBA" id="ARBA00022723"/>
    </source>
</evidence>
<keyword evidence="5" id="KW-1185">Reference proteome</keyword>
<evidence type="ECO:0000313" key="4">
    <source>
        <dbReference type="EMBL" id="KIK75493.1"/>
    </source>
</evidence>
<protein>
    <recommendedName>
        <fullName evidence="3">DDE Tnp4 domain-containing protein</fullName>
    </recommendedName>
</protein>
<reference evidence="5" key="2">
    <citation type="submission" date="2015-01" db="EMBL/GenBank/DDBJ databases">
        <title>Evolutionary Origins and Diversification of the Mycorrhizal Mutualists.</title>
        <authorList>
            <consortium name="DOE Joint Genome Institute"/>
            <consortium name="Mycorrhizal Genomics Consortium"/>
            <person name="Kohler A."/>
            <person name="Kuo A."/>
            <person name="Nagy L.G."/>
            <person name="Floudas D."/>
            <person name="Copeland A."/>
            <person name="Barry K.W."/>
            <person name="Cichocki N."/>
            <person name="Veneault-Fourrey C."/>
            <person name="LaButti K."/>
            <person name="Lindquist E.A."/>
            <person name="Lipzen A."/>
            <person name="Lundell T."/>
            <person name="Morin E."/>
            <person name="Murat C."/>
            <person name="Riley R."/>
            <person name="Ohm R."/>
            <person name="Sun H."/>
            <person name="Tunlid A."/>
            <person name="Henrissat B."/>
            <person name="Grigoriev I.V."/>
            <person name="Hibbett D.S."/>
            <person name="Martin F."/>
        </authorList>
    </citation>
    <scope>NUCLEOTIDE SEQUENCE [LARGE SCALE GENOMIC DNA]</scope>
    <source>
        <strain evidence="5">Ve08.2h10</strain>
    </source>
</reference>
<feature type="domain" description="DDE Tnp4" evidence="3">
    <location>
        <begin position="34"/>
        <end position="141"/>
    </location>
</feature>
<dbReference type="EMBL" id="KN828076">
    <property type="protein sequence ID" value="KIK75493.1"/>
    <property type="molecule type" value="Genomic_DNA"/>
</dbReference>
<dbReference type="GO" id="GO:0046872">
    <property type="term" value="F:metal ion binding"/>
    <property type="evidence" value="ECO:0007669"/>
    <property type="project" value="UniProtKB-KW"/>
</dbReference>
<sequence length="141" mass="16106">MYILPPCYKDMQHMQEFTESQTCCSWRNGVFAADGSAINLFAKPGRYGETFFDQKSNYSLNCQLVIMPHNLMIVDYALGQPGSVHDAYAFQGTWIAQDHATLLPPGHWTWADTAYPTERWCVIPFKKLRGGNLNCKQNTYN</sequence>